<evidence type="ECO:0000256" key="12">
    <source>
        <dbReference type="RuleBase" id="RU362085"/>
    </source>
</evidence>
<reference evidence="16 17" key="1">
    <citation type="journal article" date="2008" name="Infect. Immun.">
        <title>Genome of Mycoplasma arthritidis.</title>
        <authorList>
            <person name="Dybvig K."/>
            <person name="Zuhua C."/>
            <person name="Lao P."/>
            <person name="Jordan D.S."/>
            <person name="French C.T."/>
            <person name="Tu A.H."/>
            <person name="Loraine A.E."/>
        </authorList>
    </citation>
    <scope>NUCLEOTIDE SEQUENCE [LARGE SCALE GENOMIC DNA]</scope>
    <source>
        <strain evidence="16 17">158L3-1</strain>
    </source>
</reference>
<dbReference type="GO" id="GO:0006281">
    <property type="term" value="P:DNA repair"/>
    <property type="evidence" value="ECO:0007669"/>
    <property type="project" value="InterPro"/>
</dbReference>
<feature type="domain" description="SF4 helicase" evidence="15">
    <location>
        <begin position="186"/>
        <end position="472"/>
    </location>
</feature>
<evidence type="ECO:0000256" key="2">
    <source>
        <dbReference type="ARBA" id="ARBA00022515"/>
    </source>
</evidence>
<keyword evidence="5 12" id="KW-0378">Hydrolase</keyword>
<dbReference type="InterPro" id="IPR036185">
    <property type="entry name" value="DNA_heli_DnaB-like_N_sf"/>
</dbReference>
<protein>
    <recommendedName>
        <fullName evidence="11 12">Replicative DNA helicase</fullName>
        <ecNumber evidence="11 12">5.6.2.3</ecNumber>
    </recommendedName>
</protein>
<dbReference type="RefSeq" id="WP_012498413.1">
    <property type="nucleotide sequence ID" value="NC_011025.1"/>
</dbReference>
<evidence type="ECO:0000313" key="16">
    <source>
        <dbReference type="EMBL" id="ACF07456.1"/>
    </source>
</evidence>
<evidence type="ECO:0000256" key="6">
    <source>
        <dbReference type="ARBA" id="ARBA00022806"/>
    </source>
</evidence>
<dbReference type="GO" id="GO:0140664">
    <property type="term" value="F:ATP-dependent DNA damage sensor activity"/>
    <property type="evidence" value="ECO:0007669"/>
    <property type="project" value="InterPro"/>
</dbReference>
<dbReference type="PROSITE" id="PS50162">
    <property type="entry name" value="RECA_2"/>
    <property type="match status" value="1"/>
</dbReference>
<keyword evidence="2 12" id="KW-0639">Primosome</keyword>
<comment type="similarity">
    <text evidence="1 12">Belongs to the helicase family. DnaB subfamily.</text>
</comment>
<dbReference type="SUPFAM" id="SSF52540">
    <property type="entry name" value="P-loop containing nucleoside triphosphate hydrolases"/>
    <property type="match status" value="1"/>
</dbReference>
<proteinExistence type="inferred from homology"/>
<dbReference type="PANTHER" id="PTHR30153">
    <property type="entry name" value="REPLICATIVE DNA HELICASE DNAB"/>
    <property type="match status" value="1"/>
</dbReference>
<dbReference type="KEGG" id="mat:MARTH_orf690"/>
<keyword evidence="6 12" id="KW-0347">Helicase</keyword>
<keyword evidence="4 12" id="KW-0547">Nucleotide-binding</keyword>
<dbReference type="GO" id="GO:0003677">
    <property type="term" value="F:DNA binding"/>
    <property type="evidence" value="ECO:0007669"/>
    <property type="project" value="UniProtKB-UniRule"/>
</dbReference>
<evidence type="ECO:0000256" key="5">
    <source>
        <dbReference type="ARBA" id="ARBA00022801"/>
    </source>
</evidence>
<sequence length="487" mass="55602">MATDNKITNKEIAIANNEATLLGLFLRDPNAFLETAEIIKPEMFFYKENQNLYTAISNVHALSKDFDISVFIDYLTKNKLEEKITIKKFGYDPIEYISWLVQNGGYYSELDRYIKILVDRFKSDQLKKLLLTNIDIIDNKPFEAGELLSKLQLDLLNIDISEVNSTYEKIGAKADEVIRNIISNEWNDTSLGLTFGFQPLDELLLGANPGDLIILAARPSMGKTAFALNIAANVANNNKTVLFFSLEMSNAQLVQRMIAITSMIGISKLRKNALDVGEWKEIHWTKERMAKWEMYLNDKPTLTLTDLTTLSRRFARNKKVDLVVVDYLQLISDSSRSNIENRQLEVSKISRALKQLARELECPVLSLSQLSRNVEKREDKTPILSDLRESGTIEQDADIVIFLHRKDYYTRKKQSGQIENDENTSNLPDDSSMGQDSITDVIVAKNRHGAVGVVQLLFRAHENRFYYEGKKSSFNYTNRLNVPKKGE</sequence>
<dbReference type="InterPro" id="IPR007693">
    <property type="entry name" value="DNA_helicase_DnaB-like_N"/>
</dbReference>
<comment type="catalytic activity">
    <reaction evidence="10 12">
        <text>ATP + H2O = ADP + phosphate + H(+)</text>
        <dbReference type="Rhea" id="RHEA:13065"/>
        <dbReference type="ChEBI" id="CHEBI:15377"/>
        <dbReference type="ChEBI" id="CHEBI:15378"/>
        <dbReference type="ChEBI" id="CHEBI:30616"/>
        <dbReference type="ChEBI" id="CHEBI:43474"/>
        <dbReference type="ChEBI" id="CHEBI:456216"/>
        <dbReference type="EC" id="5.6.2.3"/>
    </reaction>
</comment>
<evidence type="ECO:0000256" key="8">
    <source>
        <dbReference type="ARBA" id="ARBA00023125"/>
    </source>
</evidence>
<dbReference type="Pfam" id="PF00772">
    <property type="entry name" value="DnaB"/>
    <property type="match status" value="1"/>
</dbReference>
<dbReference type="GO" id="GO:0043139">
    <property type="term" value="F:5'-3' DNA helicase activity"/>
    <property type="evidence" value="ECO:0007669"/>
    <property type="project" value="UniProtKB-EC"/>
</dbReference>
<dbReference type="EC" id="5.6.2.3" evidence="11 12"/>
<dbReference type="PANTHER" id="PTHR30153:SF2">
    <property type="entry name" value="REPLICATIVE DNA HELICASE"/>
    <property type="match status" value="1"/>
</dbReference>
<organism evidence="16 17">
    <name type="scientific">Metamycoplasma arthritidis (strain 158L3-1)</name>
    <name type="common">Mycoplasma arthritidis</name>
    <dbReference type="NCBI Taxonomy" id="243272"/>
    <lineage>
        <taxon>Bacteria</taxon>
        <taxon>Bacillati</taxon>
        <taxon>Mycoplasmatota</taxon>
        <taxon>Mycoplasmoidales</taxon>
        <taxon>Metamycoplasmataceae</taxon>
        <taxon>Metamycoplasma</taxon>
    </lineage>
</organism>
<dbReference type="InterPro" id="IPR007694">
    <property type="entry name" value="DNA_helicase_DnaB-like_C"/>
</dbReference>
<keyword evidence="8 12" id="KW-0238">DNA-binding</keyword>
<keyword evidence="9" id="KW-0413">Isomerase</keyword>
<dbReference type="AlphaFoldDB" id="B3PN54"/>
<evidence type="ECO:0000256" key="9">
    <source>
        <dbReference type="ARBA" id="ARBA00023235"/>
    </source>
</evidence>
<dbReference type="eggNOG" id="COG0305">
    <property type="taxonomic scope" value="Bacteria"/>
</dbReference>
<evidence type="ECO:0000313" key="17">
    <source>
        <dbReference type="Proteomes" id="UP000008812"/>
    </source>
</evidence>
<dbReference type="NCBIfam" id="TIGR00665">
    <property type="entry name" value="DnaB"/>
    <property type="match status" value="1"/>
</dbReference>
<evidence type="ECO:0000256" key="11">
    <source>
        <dbReference type="NCBIfam" id="TIGR00665"/>
    </source>
</evidence>
<dbReference type="InterPro" id="IPR016136">
    <property type="entry name" value="DNA_helicase_N/primase_C"/>
</dbReference>
<dbReference type="GO" id="GO:0006269">
    <property type="term" value="P:DNA replication, synthesis of primer"/>
    <property type="evidence" value="ECO:0007669"/>
    <property type="project" value="UniProtKB-UniRule"/>
</dbReference>
<dbReference type="InterPro" id="IPR027417">
    <property type="entry name" value="P-loop_NTPase"/>
</dbReference>
<dbReference type="HOGENOM" id="CLU_005373_0_1_14"/>
<dbReference type="Pfam" id="PF03796">
    <property type="entry name" value="DnaB_C"/>
    <property type="match status" value="1"/>
</dbReference>
<dbReference type="InterPro" id="IPR020588">
    <property type="entry name" value="RecA_ATP-bd"/>
</dbReference>
<evidence type="ECO:0000256" key="13">
    <source>
        <dbReference type="SAM" id="MobiDB-lite"/>
    </source>
</evidence>
<name>B3PN54_META1</name>
<keyword evidence="7 12" id="KW-0067">ATP-binding</keyword>
<dbReference type="CDD" id="cd00984">
    <property type="entry name" value="DnaB_C"/>
    <property type="match status" value="1"/>
</dbReference>
<evidence type="ECO:0000256" key="1">
    <source>
        <dbReference type="ARBA" id="ARBA00008428"/>
    </source>
</evidence>
<feature type="domain" description="RecA family profile 1" evidence="14">
    <location>
        <begin position="189"/>
        <end position="370"/>
    </location>
</feature>
<accession>B3PN54</accession>
<comment type="function">
    <text evidence="12">The main replicative DNA helicase, it participates in initiation and elongation during chromosome replication. Travels ahead of the DNA replisome, separating dsDNA into templates for DNA synthesis. A processive ATP-dependent 5'-3' DNA helicase it has DNA-dependent ATPase activity.</text>
</comment>
<keyword evidence="17" id="KW-1185">Reference proteome</keyword>
<evidence type="ECO:0000259" key="15">
    <source>
        <dbReference type="PROSITE" id="PS51199"/>
    </source>
</evidence>
<dbReference type="STRING" id="243272.MARTH_orf690"/>
<dbReference type="Gene3D" id="1.10.860.10">
    <property type="entry name" value="DNAb Helicase, Chain A"/>
    <property type="match status" value="1"/>
</dbReference>
<feature type="region of interest" description="Disordered" evidence="13">
    <location>
        <begin position="413"/>
        <end position="434"/>
    </location>
</feature>
<dbReference type="Gene3D" id="3.40.50.300">
    <property type="entry name" value="P-loop containing nucleotide triphosphate hydrolases"/>
    <property type="match status" value="1"/>
</dbReference>
<dbReference type="GO" id="GO:0016887">
    <property type="term" value="F:ATP hydrolysis activity"/>
    <property type="evidence" value="ECO:0007669"/>
    <property type="project" value="RHEA"/>
</dbReference>
<gene>
    <name evidence="16" type="primary">dnaC</name>
    <name evidence="16" type="ordered locus">MARTH_orf690</name>
</gene>
<dbReference type="InterPro" id="IPR007692">
    <property type="entry name" value="DNA_helicase_DnaB"/>
</dbReference>
<keyword evidence="3 12" id="KW-0235">DNA replication</keyword>
<dbReference type="EMBL" id="CP001047">
    <property type="protein sequence ID" value="ACF07456.1"/>
    <property type="molecule type" value="Genomic_DNA"/>
</dbReference>
<evidence type="ECO:0000259" key="14">
    <source>
        <dbReference type="PROSITE" id="PS50162"/>
    </source>
</evidence>
<evidence type="ECO:0000256" key="7">
    <source>
        <dbReference type="ARBA" id="ARBA00022840"/>
    </source>
</evidence>
<dbReference type="Proteomes" id="UP000008812">
    <property type="component" value="Chromosome"/>
</dbReference>
<feature type="compositionally biased region" description="Polar residues" evidence="13">
    <location>
        <begin position="415"/>
        <end position="434"/>
    </location>
</feature>
<evidence type="ECO:0000256" key="3">
    <source>
        <dbReference type="ARBA" id="ARBA00022705"/>
    </source>
</evidence>
<dbReference type="PROSITE" id="PS51199">
    <property type="entry name" value="SF4_HELICASE"/>
    <property type="match status" value="1"/>
</dbReference>
<evidence type="ECO:0000256" key="10">
    <source>
        <dbReference type="ARBA" id="ARBA00048954"/>
    </source>
</evidence>
<dbReference type="SUPFAM" id="SSF48024">
    <property type="entry name" value="N-terminal domain of DnaB helicase"/>
    <property type="match status" value="1"/>
</dbReference>
<dbReference type="GO" id="GO:0005829">
    <property type="term" value="C:cytosol"/>
    <property type="evidence" value="ECO:0007669"/>
    <property type="project" value="TreeGrafter"/>
</dbReference>
<evidence type="ECO:0000256" key="4">
    <source>
        <dbReference type="ARBA" id="ARBA00022741"/>
    </source>
</evidence>
<dbReference type="GO" id="GO:0005524">
    <property type="term" value="F:ATP binding"/>
    <property type="evidence" value="ECO:0007669"/>
    <property type="project" value="UniProtKB-UniRule"/>
</dbReference>
<dbReference type="GO" id="GO:1990077">
    <property type="term" value="C:primosome complex"/>
    <property type="evidence" value="ECO:0007669"/>
    <property type="project" value="UniProtKB-UniRule"/>
</dbReference>